<dbReference type="SUPFAM" id="SSF50685">
    <property type="entry name" value="Barwin-like endoglucanases"/>
    <property type="match status" value="1"/>
</dbReference>
<evidence type="ECO:0000256" key="1">
    <source>
        <dbReference type="ARBA" id="ARBA00004613"/>
    </source>
</evidence>
<accession>A0A4Q9MFC9</accession>
<organism evidence="5">
    <name type="scientific">Dichomitus squalens</name>
    <dbReference type="NCBI Taxonomy" id="114155"/>
    <lineage>
        <taxon>Eukaryota</taxon>
        <taxon>Fungi</taxon>
        <taxon>Dikarya</taxon>
        <taxon>Basidiomycota</taxon>
        <taxon>Agaricomycotina</taxon>
        <taxon>Agaricomycetes</taxon>
        <taxon>Polyporales</taxon>
        <taxon>Polyporaceae</taxon>
        <taxon>Dichomitus</taxon>
    </lineage>
</organism>
<comment type="subcellular location">
    <subcellularLocation>
        <location evidence="1">Secreted</location>
    </subcellularLocation>
</comment>
<dbReference type="Proteomes" id="UP000292957">
    <property type="component" value="Unassembled WGS sequence"/>
</dbReference>
<dbReference type="InterPro" id="IPR036908">
    <property type="entry name" value="RlpA-like_sf"/>
</dbReference>
<dbReference type="Gene3D" id="2.40.40.10">
    <property type="entry name" value="RlpA-like domain"/>
    <property type="match status" value="1"/>
</dbReference>
<comment type="similarity">
    <text evidence="2">Belongs to the cerato-platanin family.</text>
</comment>
<evidence type="ECO:0000256" key="4">
    <source>
        <dbReference type="SAM" id="SignalP"/>
    </source>
</evidence>
<feature type="signal peptide" evidence="4">
    <location>
        <begin position="1"/>
        <end position="20"/>
    </location>
</feature>
<dbReference type="AlphaFoldDB" id="A0A4Q9MFC9"/>
<evidence type="ECO:0000313" key="7">
    <source>
        <dbReference type="Proteomes" id="UP000292082"/>
    </source>
</evidence>
<evidence type="ECO:0000256" key="3">
    <source>
        <dbReference type="ARBA" id="ARBA00022525"/>
    </source>
</evidence>
<gene>
    <name evidence="6" type="ORF">BD310DRAFT_908471</name>
    <name evidence="5" type="ORF">BD311DRAFT_779889</name>
</gene>
<feature type="chain" id="PRO_5040597577" evidence="4">
    <location>
        <begin position="21"/>
        <end position="158"/>
    </location>
</feature>
<dbReference type="GO" id="GO:0005576">
    <property type="term" value="C:extracellular region"/>
    <property type="evidence" value="ECO:0007669"/>
    <property type="project" value="UniProtKB-SubCell"/>
</dbReference>
<evidence type="ECO:0000256" key="2">
    <source>
        <dbReference type="ARBA" id="ARBA00010421"/>
    </source>
</evidence>
<dbReference type="Pfam" id="PF07249">
    <property type="entry name" value="Cerato-platanin"/>
    <property type="match status" value="1"/>
</dbReference>
<evidence type="ECO:0000313" key="5">
    <source>
        <dbReference type="EMBL" id="TBU26074.1"/>
    </source>
</evidence>
<dbReference type="InterPro" id="IPR010829">
    <property type="entry name" value="Cerato-platanin"/>
</dbReference>
<evidence type="ECO:0000313" key="6">
    <source>
        <dbReference type="EMBL" id="TBU55200.1"/>
    </source>
</evidence>
<protein>
    <submittedName>
        <fullName evidence="5">Cerato-platanin</fullName>
    </submittedName>
</protein>
<dbReference type="EMBL" id="ML143451">
    <property type="protein sequence ID" value="TBU26074.1"/>
    <property type="molecule type" value="Genomic_DNA"/>
</dbReference>
<reference evidence="5 7" key="1">
    <citation type="submission" date="2019-01" db="EMBL/GenBank/DDBJ databases">
        <title>Draft genome sequences of three monokaryotic isolates of the white-rot basidiomycete fungus Dichomitus squalens.</title>
        <authorList>
            <consortium name="DOE Joint Genome Institute"/>
            <person name="Lopez S.C."/>
            <person name="Andreopoulos B."/>
            <person name="Pangilinan J."/>
            <person name="Lipzen A."/>
            <person name="Riley R."/>
            <person name="Ahrendt S."/>
            <person name="Ng V."/>
            <person name="Barry K."/>
            <person name="Daum C."/>
            <person name="Grigoriev I.V."/>
            <person name="Hilden K.S."/>
            <person name="Makela M.R."/>
            <person name="de Vries R.P."/>
        </authorList>
    </citation>
    <scope>NUCLEOTIDE SEQUENCE [LARGE SCALE GENOMIC DNA]</scope>
    <source>
        <strain evidence="6 7">CBS 464.89</strain>
        <strain evidence="5">OM18370.1</strain>
    </source>
</reference>
<dbReference type="OrthoDB" id="4898945at2759"/>
<sequence length="158" mass="16868">MRIDLALLVASILCIGSAQAGPRYLAHGPVVTRRNVTVSYDTKYDHGSTPLSTVACSDGSYGMTTKGYTTFSSLPSFPYIGGADIIDGYDSDRCGECWRLAFDTSTGTSSINVTVIDQTENGWNIALRAMNDLTHGQGKKLGRVDAVATLVDRSDCGM</sequence>
<keyword evidence="3" id="KW-0964">Secreted</keyword>
<name>A0A4Q9MFC9_9APHY</name>
<proteinExistence type="inferred from homology"/>
<dbReference type="EMBL" id="ML145173">
    <property type="protein sequence ID" value="TBU55200.1"/>
    <property type="molecule type" value="Genomic_DNA"/>
</dbReference>
<keyword evidence="4" id="KW-0732">Signal</keyword>
<dbReference type="Proteomes" id="UP000292082">
    <property type="component" value="Unassembled WGS sequence"/>
</dbReference>
<keyword evidence="7" id="KW-1185">Reference proteome</keyword>
<dbReference type="CDD" id="cd22778">
    <property type="entry name" value="DPBB_CEPL-like"/>
    <property type="match status" value="1"/>
</dbReference>